<protein>
    <recommendedName>
        <fullName evidence="5">DUF3180 domain-containing protein</fullName>
    </recommendedName>
</protein>
<feature type="transmembrane region" description="Helical" evidence="2">
    <location>
        <begin position="7"/>
        <end position="28"/>
    </location>
</feature>
<keyword evidence="2" id="KW-0812">Transmembrane</keyword>
<evidence type="ECO:0000313" key="3">
    <source>
        <dbReference type="EMBL" id="GAA3054677.1"/>
    </source>
</evidence>
<accession>A0ABP6LTI5</accession>
<dbReference type="Pfam" id="PF11377">
    <property type="entry name" value="DUF3180"/>
    <property type="match status" value="1"/>
</dbReference>
<dbReference type="Proteomes" id="UP001500236">
    <property type="component" value="Unassembled WGS sequence"/>
</dbReference>
<keyword evidence="2" id="KW-1133">Transmembrane helix</keyword>
<keyword evidence="2" id="KW-0472">Membrane</keyword>
<feature type="transmembrane region" description="Helical" evidence="2">
    <location>
        <begin position="142"/>
        <end position="161"/>
    </location>
</feature>
<feature type="compositionally biased region" description="Basic and acidic residues" evidence="1">
    <location>
        <begin position="70"/>
        <end position="85"/>
    </location>
</feature>
<gene>
    <name evidence="3" type="ORF">GCM10010529_05920</name>
</gene>
<feature type="transmembrane region" description="Helical" evidence="2">
    <location>
        <begin position="102"/>
        <end position="122"/>
    </location>
</feature>
<evidence type="ECO:0000313" key="4">
    <source>
        <dbReference type="Proteomes" id="UP001500236"/>
    </source>
</evidence>
<dbReference type="RefSeq" id="WP_311025475.1">
    <property type="nucleotide sequence ID" value="NZ_BAAAVT010000003.1"/>
</dbReference>
<sequence>MTRLQPMWLMIIAGASALVGLVATVLMVTRGFGSPVLAPVSLITLGGIGLVVLGLGMVVWWDQRGLEKDADQARRDGERQDADRRSGRRGPRRGRRLHPLEAARVVVAAQACGYAGAVIAGWHAGVLIDLGPTAGLAAPNAHAALLMIIGGLVWVIIGFVVEQLCRLPPNRGDDGGGPVRRPRRDFGQEPGTAGGAAREAAPDVGSTYGHALRGPRRAHARTEEGHAGGTH</sequence>
<organism evidence="3 4">
    <name type="scientific">Nesterenkonia aethiopica</name>
    <dbReference type="NCBI Taxonomy" id="269144"/>
    <lineage>
        <taxon>Bacteria</taxon>
        <taxon>Bacillati</taxon>
        <taxon>Actinomycetota</taxon>
        <taxon>Actinomycetes</taxon>
        <taxon>Micrococcales</taxon>
        <taxon>Micrococcaceae</taxon>
        <taxon>Nesterenkonia</taxon>
    </lineage>
</organism>
<evidence type="ECO:0000256" key="1">
    <source>
        <dbReference type="SAM" id="MobiDB-lite"/>
    </source>
</evidence>
<feature type="region of interest" description="Disordered" evidence="1">
    <location>
        <begin position="70"/>
        <end position="94"/>
    </location>
</feature>
<comment type="caution">
    <text evidence="3">The sequence shown here is derived from an EMBL/GenBank/DDBJ whole genome shotgun (WGS) entry which is preliminary data.</text>
</comment>
<name>A0ABP6LTI5_9MICC</name>
<feature type="region of interest" description="Disordered" evidence="1">
    <location>
        <begin position="168"/>
        <end position="231"/>
    </location>
</feature>
<evidence type="ECO:0000256" key="2">
    <source>
        <dbReference type="SAM" id="Phobius"/>
    </source>
</evidence>
<keyword evidence="4" id="KW-1185">Reference proteome</keyword>
<proteinExistence type="predicted"/>
<reference evidence="4" key="1">
    <citation type="journal article" date="2019" name="Int. J. Syst. Evol. Microbiol.">
        <title>The Global Catalogue of Microorganisms (GCM) 10K type strain sequencing project: providing services to taxonomists for standard genome sequencing and annotation.</title>
        <authorList>
            <consortium name="The Broad Institute Genomics Platform"/>
            <consortium name="The Broad Institute Genome Sequencing Center for Infectious Disease"/>
            <person name="Wu L."/>
            <person name="Ma J."/>
        </authorList>
    </citation>
    <scope>NUCLEOTIDE SEQUENCE [LARGE SCALE GENOMIC DNA]</scope>
    <source>
        <strain evidence="4">JCM 14309</strain>
    </source>
</reference>
<feature type="transmembrane region" description="Helical" evidence="2">
    <location>
        <begin position="40"/>
        <end position="61"/>
    </location>
</feature>
<feature type="compositionally biased region" description="Basic and acidic residues" evidence="1">
    <location>
        <begin position="220"/>
        <end position="231"/>
    </location>
</feature>
<evidence type="ECO:0008006" key="5">
    <source>
        <dbReference type="Google" id="ProtNLM"/>
    </source>
</evidence>
<dbReference type="EMBL" id="BAAAVT010000003">
    <property type="protein sequence ID" value="GAA3054677.1"/>
    <property type="molecule type" value="Genomic_DNA"/>
</dbReference>
<dbReference type="InterPro" id="IPR021517">
    <property type="entry name" value="DUF3180"/>
</dbReference>